<comment type="caution">
    <text evidence="2">The sequence shown here is derived from an EMBL/GenBank/DDBJ whole genome shotgun (WGS) entry which is preliminary data.</text>
</comment>
<dbReference type="RefSeq" id="WP_190996758.1">
    <property type="nucleotide sequence ID" value="NZ_JACXSI010000004.1"/>
</dbReference>
<protein>
    <submittedName>
        <fullName evidence="2">Uncharacterized protein</fullName>
    </submittedName>
</protein>
<dbReference type="EMBL" id="JACXSI010000004">
    <property type="protein sequence ID" value="MBD3107212.1"/>
    <property type="molecule type" value="Genomic_DNA"/>
</dbReference>
<sequence>MSRGKNFKHKTKGHPGNFPKNAVVEGKDHTQYGKPVANILPEETFKNRVEEE</sequence>
<feature type="compositionally biased region" description="Basic residues" evidence="1">
    <location>
        <begin position="1"/>
        <end position="13"/>
    </location>
</feature>
<gene>
    <name evidence="2" type="ORF">IEO70_02445</name>
</gene>
<accession>A0A927HA63</accession>
<proteinExistence type="predicted"/>
<feature type="region of interest" description="Disordered" evidence="1">
    <location>
        <begin position="1"/>
        <end position="33"/>
    </location>
</feature>
<reference evidence="2" key="1">
    <citation type="submission" date="2020-09" db="EMBL/GenBank/DDBJ databases">
        <title>Bacillus faecalis sp. nov., a moderately halophilic bacterium isolated from cow faeces.</title>
        <authorList>
            <person name="Jiang L."/>
            <person name="Lee J."/>
        </authorList>
    </citation>
    <scope>NUCLEOTIDE SEQUENCE</scope>
    <source>
        <strain evidence="2">AGMB 02131</strain>
    </source>
</reference>
<dbReference type="AlphaFoldDB" id="A0A927HA63"/>
<evidence type="ECO:0000313" key="3">
    <source>
        <dbReference type="Proteomes" id="UP000602076"/>
    </source>
</evidence>
<evidence type="ECO:0000256" key="1">
    <source>
        <dbReference type="SAM" id="MobiDB-lite"/>
    </source>
</evidence>
<dbReference type="Proteomes" id="UP000602076">
    <property type="component" value="Unassembled WGS sequence"/>
</dbReference>
<keyword evidence="3" id="KW-1185">Reference proteome</keyword>
<name>A0A927HA63_9BACI</name>
<evidence type="ECO:0000313" key="2">
    <source>
        <dbReference type="EMBL" id="MBD3107212.1"/>
    </source>
</evidence>
<organism evidence="2 3">
    <name type="scientific">Peribacillus faecalis</name>
    <dbReference type="NCBI Taxonomy" id="2772559"/>
    <lineage>
        <taxon>Bacteria</taxon>
        <taxon>Bacillati</taxon>
        <taxon>Bacillota</taxon>
        <taxon>Bacilli</taxon>
        <taxon>Bacillales</taxon>
        <taxon>Bacillaceae</taxon>
        <taxon>Peribacillus</taxon>
    </lineage>
</organism>